<keyword evidence="1" id="KW-0472">Membrane</keyword>
<evidence type="ECO:0000259" key="2">
    <source>
        <dbReference type="Pfam" id="PF25330"/>
    </source>
</evidence>
<keyword evidence="1" id="KW-1133">Transmembrane helix</keyword>
<reference evidence="4" key="1">
    <citation type="submission" date="2017-02" db="UniProtKB">
        <authorList>
            <consortium name="WormBaseParasite"/>
        </authorList>
    </citation>
    <scope>IDENTIFICATION</scope>
</reference>
<keyword evidence="1" id="KW-0812">Transmembrane</keyword>
<dbReference type="InterPro" id="IPR057569">
    <property type="entry name" value="C2_nem"/>
</dbReference>
<organism evidence="3 4">
    <name type="scientific">Strongyloides papillosus</name>
    <name type="common">Intestinal threadworm</name>
    <dbReference type="NCBI Taxonomy" id="174720"/>
    <lineage>
        <taxon>Eukaryota</taxon>
        <taxon>Metazoa</taxon>
        <taxon>Ecdysozoa</taxon>
        <taxon>Nematoda</taxon>
        <taxon>Chromadorea</taxon>
        <taxon>Rhabditida</taxon>
        <taxon>Tylenchina</taxon>
        <taxon>Panagrolaimomorpha</taxon>
        <taxon>Strongyloidoidea</taxon>
        <taxon>Strongyloididae</taxon>
        <taxon>Strongyloides</taxon>
    </lineage>
</organism>
<proteinExistence type="predicted"/>
<accession>A0A0N5BGV3</accession>
<dbReference type="InterPro" id="IPR040426">
    <property type="entry name" value="C05B5.4-like"/>
</dbReference>
<dbReference type="WBParaSite" id="SPAL_0000520300.1">
    <property type="protein sequence ID" value="SPAL_0000520300.1"/>
    <property type="gene ID" value="SPAL_0000520300"/>
</dbReference>
<feature type="transmembrane region" description="Helical" evidence="1">
    <location>
        <begin position="185"/>
        <end position="209"/>
    </location>
</feature>
<evidence type="ECO:0000313" key="3">
    <source>
        <dbReference type="Proteomes" id="UP000046392"/>
    </source>
</evidence>
<name>A0A0N5BGV3_STREA</name>
<keyword evidence="3" id="KW-1185">Reference proteome</keyword>
<dbReference type="PANTHER" id="PTHR38626:SF4">
    <property type="entry name" value="SKN-1 DEPENDENT ZYGOTIC TRANSCRIPT"/>
    <property type="match status" value="1"/>
</dbReference>
<sequence>MTNNINCQIDNQNQDHFWITGEIISIKWKKGCLSSERCTNPRFQINSQLLDDPDIQRLDFPLSMANTRTINFNNYFPKGKPYLLTLSMKIVGIDPLYNIPLDCDKTINIRVFDFPSNEQQKVLEQQERPSIVELQAKCFTAIVQVQKHEITCPWCPKIEEIKVSETDNNSPVSLALGQLQVTQTAFYYIISGLLLTIILSMMAIIFLFVRQRKLAKSNILPSTVTIYPQIRPSSKTKIGIHNDDGGYETIDEIDHLPTLEFYNRTRTPSSGYTSSQNSSTSIYRTNQNADINIIANYI</sequence>
<dbReference type="Pfam" id="PF25330">
    <property type="entry name" value="C2_nem"/>
    <property type="match status" value="1"/>
</dbReference>
<feature type="domain" description="C2" evidence="2">
    <location>
        <begin position="16"/>
        <end position="149"/>
    </location>
</feature>
<protein>
    <submittedName>
        <fullName evidence="4">Cadherin domain-containing protein</fullName>
    </submittedName>
</protein>
<dbReference type="PANTHER" id="PTHR38626">
    <property type="entry name" value="SKN-1 DEPENDENT ZYGOTIC TRANSCRIPT-RELATED"/>
    <property type="match status" value="1"/>
</dbReference>
<evidence type="ECO:0000313" key="4">
    <source>
        <dbReference type="WBParaSite" id="SPAL_0000520300.1"/>
    </source>
</evidence>
<dbReference type="AlphaFoldDB" id="A0A0N5BGV3"/>
<evidence type="ECO:0000256" key="1">
    <source>
        <dbReference type="SAM" id="Phobius"/>
    </source>
</evidence>
<dbReference type="Proteomes" id="UP000046392">
    <property type="component" value="Unplaced"/>
</dbReference>